<evidence type="ECO:0000313" key="2">
    <source>
        <dbReference type="Proteomes" id="UP000319980"/>
    </source>
</evidence>
<comment type="caution">
    <text evidence="1">The sequence shown here is derived from an EMBL/GenBank/DDBJ whole genome shotgun (WGS) entry which is preliminary data.</text>
</comment>
<dbReference type="EMBL" id="VOHK01000004">
    <property type="protein sequence ID" value="TWT20375.1"/>
    <property type="molecule type" value="Genomic_DNA"/>
</dbReference>
<reference evidence="1 2" key="1">
    <citation type="journal article" date="2008" name="Int. J. Syst. Evol. Microbiol.">
        <title>Luteimonas marina sp. nov., isolated from seawater.</title>
        <authorList>
            <person name="Baik K.S."/>
            <person name="Park S.C."/>
            <person name="Kim M.S."/>
            <person name="Kim E.M."/>
            <person name="Park C."/>
            <person name="Chun J."/>
            <person name="Seong C.N."/>
        </authorList>
    </citation>
    <scope>NUCLEOTIDE SEQUENCE [LARGE SCALE GENOMIC DNA]</scope>
    <source>
        <strain evidence="1 2">FR1330</strain>
    </source>
</reference>
<sequence>MAERMLVSAAMPSFQRKLEALYNSAKRWSSILLQGNHRASDRLRRPGSFLLISVKRNEPKKNAFPDKANLQTGSVTGFFDTASLPWRKTPHIHVRRPPGLQTLQAPMVWKPEGCRR</sequence>
<evidence type="ECO:0000313" key="1">
    <source>
        <dbReference type="EMBL" id="TWT20375.1"/>
    </source>
</evidence>
<organism evidence="1 2">
    <name type="scientific">Luteimonas marina</name>
    <dbReference type="NCBI Taxonomy" id="488485"/>
    <lineage>
        <taxon>Bacteria</taxon>
        <taxon>Pseudomonadati</taxon>
        <taxon>Pseudomonadota</taxon>
        <taxon>Gammaproteobacteria</taxon>
        <taxon>Lysobacterales</taxon>
        <taxon>Lysobacteraceae</taxon>
        <taxon>Luteimonas</taxon>
    </lineage>
</organism>
<dbReference type="AlphaFoldDB" id="A0A5C5U4J9"/>
<dbReference type="Proteomes" id="UP000319980">
    <property type="component" value="Unassembled WGS sequence"/>
</dbReference>
<accession>A0A5C5U4J9</accession>
<protein>
    <submittedName>
        <fullName evidence="1">Uncharacterized protein</fullName>
    </submittedName>
</protein>
<name>A0A5C5U4J9_9GAMM</name>
<keyword evidence="2" id="KW-1185">Reference proteome</keyword>
<gene>
    <name evidence="1" type="ORF">FQY83_11670</name>
</gene>
<proteinExistence type="predicted"/>
<dbReference type="RefSeq" id="WP_146388110.1">
    <property type="nucleotide sequence ID" value="NZ_VOHK01000004.1"/>
</dbReference>